<feature type="compositionally biased region" description="Polar residues" evidence="5">
    <location>
        <begin position="96"/>
        <end position="122"/>
    </location>
</feature>
<dbReference type="STRING" id="602072.A0A1R3RFE2"/>
<proteinExistence type="predicted"/>
<keyword evidence="4" id="KW-0539">Nucleus</keyword>
<organism evidence="7 8">
    <name type="scientific">Aspergillus carbonarius (strain ITEM 5010)</name>
    <dbReference type="NCBI Taxonomy" id="602072"/>
    <lineage>
        <taxon>Eukaryota</taxon>
        <taxon>Fungi</taxon>
        <taxon>Dikarya</taxon>
        <taxon>Ascomycota</taxon>
        <taxon>Pezizomycotina</taxon>
        <taxon>Eurotiomycetes</taxon>
        <taxon>Eurotiomycetidae</taxon>
        <taxon>Eurotiales</taxon>
        <taxon>Aspergillaceae</taxon>
        <taxon>Aspergillus</taxon>
        <taxon>Aspergillus subgen. Circumdati</taxon>
    </lineage>
</organism>
<dbReference type="GO" id="GO:0003700">
    <property type="term" value="F:DNA-binding transcription factor activity"/>
    <property type="evidence" value="ECO:0007669"/>
    <property type="project" value="InterPro"/>
</dbReference>
<dbReference type="InterPro" id="IPR051027">
    <property type="entry name" value="bZIP_transcription_factors"/>
</dbReference>
<dbReference type="SMART" id="SM00338">
    <property type="entry name" value="BRLZ"/>
    <property type="match status" value="1"/>
</dbReference>
<feature type="region of interest" description="Disordered" evidence="5">
    <location>
        <begin position="48"/>
        <end position="153"/>
    </location>
</feature>
<reference evidence="8" key="1">
    <citation type="journal article" date="2017" name="Genome Biol.">
        <title>Comparative genomics reveals high biological diversity and specific adaptations in the industrially and medically important fungal genus Aspergillus.</title>
        <authorList>
            <person name="de Vries R.P."/>
            <person name="Riley R."/>
            <person name="Wiebenga A."/>
            <person name="Aguilar-Osorio G."/>
            <person name="Amillis S."/>
            <person name="Uchima C.A."/>
            <person name="Anderluh G."/>
            <person name="Asadollahi M."/>
            <person name="Askin M."/>
            <person name="Barry K."/>
            <person name="Battaglia E."/>
            <person name="Bayram O."/>
            <person name="Benocci T."/>
            <person name="Braus-Stromeyer S.A."/>
            <person name="Caldana C."/>
            <person name="Canovas D."/>
            <person name="Cerqueira G.C."/>
            <person name="Chen F."/>
            <person name="Chen W."/>
            <person name="Choi C."/>
            <person name="Clum A."/>
            <person name="Dos Santos R.A."/>
            <person name="Damasio A.R."/>
            <person name="Diallinas G."/>
            <person name="Emri T."/>
            <person name="Fekete E."/>
            <person name="Flipphi M."/>
            <person name="Freyberg S."/>
            <person name="Gallo A."/>
            <person name="Gournas C."/>
            <person name="Habgood R."/>
            <person name="Hainaut M."/>
            <person name="Harispe M.L."/>
            <person name="Henrissat B."/>
            <person name="Hilden K.S."/>
            <person name="Hope R."/>
            <person name="Hossain A."/>
            <person name="Karabika E."/>
            <person name="Karaffa L."/>
            <person name="Karanyi Z."/>
            <person name="Krasevec N."/>
            <person name="Kuo A."/>
            <person name="Kusch H."/>
            <person name="LaButti K."/>
            <person name="Lagendijk E.L."/>
            <person name="Lapidus A."/>
            <person name="Levasseur A."/>
            <person name="Lindquist E."/>
            <person name="Lipzen A."/>
            <person name="Logrieco A.F."/>
            <person name="MacCabe A."/>
            <person name="Maekelae M.R."/>
            <person name="Malavazi I."/>
            <person name="Melin P."/>
            <person name="Meyer V."/>
            <person name="Mielnichuk N."/>
            <person name="Miskei M."/>
            <person name="Molnar A.P."/>
            <person name="Mule G."/>
            <person name="Ngan C.Y."/>
            <person name="Orejas M."/>
            <person name="Orosz E."/>
            <person name="Ouedraogo J.P."/>
            <person name="Overkamp K.M."/>
            <person name="Park H.-S."/>
            <person name="Perrone G."/>
            <person name="Piumi F."/>
            <person name="Punt P.J."/>
            <person name="Ram A.F."/>
            <person name="Ramon A."/>
            <person name="Rauscher S."/>
            <person name="Record E."/>
            <person name="Riano-Pachon D.M."/>
            <person name="Robert V."/>
            <person name="Roehrig J."/>
            <person name="Ruller R."/>
            <person name="Salamov A."/>
            <person name="Salih N.S."/>
            <person name="Samson R.A."/>
            <person name="Sandor E."/>
            <person name="Sanguinetti M."/>
            <person name="Schuetze T."/>
            <person name="Sepcic K."/>
            <person name="Shelest E."/>
            <person name="Sherlock G."/>
            <person name="Sophianopoulou V."/>
            <person name="Squina F.M."/>
            <person name="Sun H."/>
            <person name="Susca A."/>
            <person name="Todd R.B."/>
            <person name="Tsang A."/>
            <person name="Unkles S.E."/>
            <person name="van de Wiele N."/>
            <person name="van Rossen-Uffink D."/>
            <person name="Oliveira J.V."/>
            <person name="Vesth T.C."/>
            <person name="Visser J."/>
            <person name="Yu J.-H."/>
            <person name="Zhou M."/>
            <person name="Andersen M.R."/>
            <person name="Archer D.B."/>
            <person name="Baker S.E."/>
            <person name="Benoit I."/>
            <person name="Brakhage A.A."/>
            <person name="Braus G.H."/>
            <person name="Fischer R."/>
            <person name="Frisvad J.C."/>
            <person name="Goldman G.H."/>
            <person name="Houbraken J."/>
            <person name="Oakley B."/>
            <person name="Pocsi I."/>
            <person name="Scazzocchio C."/>
            <person name="Seiboth B."/>
            <person name="vanKuyk P.A."/>
            <person name="Wortman J."/>
            <person name="Dyer P.S."/>
            <person name="Grigoriev I.V."/>
        </authorList>
    </citation>
    <scope>NUCLEOTIDE SEQUENCE [LARGE SCALE GENOMIC DNA]</scope>
    <source>
        <strain evidence="8">ITEM 5010</strain>
    </source>
</reference>
<keyword evidence="8" id="KW-1185">Reference proteome</keyword>
<feature type="region of interest" description="Disordered" evidence="5">
    <location>
        <begin position="265"/>
        <end position="299"/>
    </location>
</feature>
<dbReference type="VEuPathDB" id="FungiDB:ASPCADRAFT_209790"/>
<gene>
    <name evidence="7" type="ORF">ASPCADRAFT_209790</name>
</gene>
<sequence length="313" mass="34141">MAEQASFAPPGVPSGMGATASHFTATNGFVAPDYLSMPLGEDDNIWTFGPMPPSMPTWPGKSESQPFTTSALEQSLKNSHVRNGQPTPPPVDGMYQLSQYEQYNGSAYANPTPRGSFSQQTRPGGEGPPSKRRRTNATKSTSPETDDQDADRIKREKFLERNRVAASKCRHKKKLHTEMLQHCHDDLSKKKTELSVLADKLRSELLALKNELLQHAACGDEAISVHLSQMVKTITSRDTAAAEMRSESGSGVSGSPRMAVRSQGLSFGFDTPMPLQSKTDSLAVTPRRDSEQSLATDGSYSFTDDAFEELIDV</sequence>
<evidence type="ECO:0000259" key="6">
    <source>
        <dbReference type="PROSITE" id="PS50217"/>
    </source>
</evidence>
<dbReference type="EMBL" id="KV907505">
    <property type="protein sequence ID" value="OOF93198.1"/>
    <property type="molecule type" value="Genomic_DNA"/>
</dbReference>
<evidence type="ECO:0000256" key="1">
    <source>
        <dbReference type="ARBA" id="ARBA00004123"/>
    </source>
</evidence>
<dbReference type="CDD" id="cd14687">
    <property type="entry name" value="bZIP_ATF2"/>
    <property type="match status" value="1"/>
</dbReference>
<accession>A0A1R3RFE2</accession>
<dbReference type="PROSITE" id="PS00036">
    <property type="entry name" value="BZIP_BASIC"/>
    <property type="match status" value="1"/>
</dbReference>
<keyword evidence="3" id="KW-0804">Transcription</keyword>
<dbReference type="PANTHER" id="PTHR19304">
    <property type="entry name" value="CYCLIC-AMP RESPONSE ELEMENT BINDING PROTEIN"/>
    <property type="match status" value="1"/>
</dbReference>
<comment type="subcellular location">
    <subcellularLocation>
        <location evidence="1">Nucleus</location>
    </subcellularLocation>
</comment>
<dbReference type="SUPFAM" id="SSF57959">
    <property type="entry name" value="Leucine zipper domain"/>
    <property type="match status" value="1"/>
</dbReference>
<evidence type="ECO:0000313" key="7">
    <source>
        <dbReference type="EMBL" id="OOF93198.1"/>
    </source>
</evidence>
<dbReference type="OMA" id="KHAQCGD"/>
<dbReference type="PROSITE" id="PS50217">
    <property type="entry name" value="BZIP"/>
    <property type="match status" value="1"/>
</dbReference>
<dbReference type="InterPro" id="IPR004827">
    <property type="entry name" value="bZIP"/>
</dbReference>
<protein>
    <recommendedName>
        <fullName evidence="6">BZIP domain-containing protein</fullName>
    </recommendedName>
</protein>
<evidence type="ECO:0000256" key="4">
    <source>
        <dbReference type="ARBA" id="ARBA00023242"/>
    </source>
</evidence>
<dbReference type="InterPro" id="IPR046347">
    <property type="entry name" value="bZIP_sf"/>
</dbReference>
<feature type="compositionally biased region" description="Polar residues" evidence="5">
    <location>
        <begin position="62"/>
        <end position="85"/>
    </location>
</feature>
<dbReference type="Gene3D" id="1.20.5.170">
    <property type="match status" value="1"/>
</dbReference>
<dbReference type="AlphaFoldDB" id="A0A1R3RFE2"/>
<dbReference type="Proteomes" id="UP000188318">
    <property type="component" value="Unassembled WGS sequence"/>
</dbReference>
<name>A0A1R3RFE2_ASPC5</name>
<keyword evidence="2" id="KW-0805">Transcription regulation</keyword>
<dbReference type="Pfam" id="PF00170">
    <property type="entry name" value="bZIP_1"/>
    <property type="match status" value="1"/>
</dbReference>
<feature type="domain" description="BZIP" evidence="6">
    <location>
        <begin position="152"/>
        <end position="215"/>
    </location>
</feature>
<evidence type="ECO:0000256" key="3">
    <source>
        <dbReference type="ARBA" id="ARBA00023163"/>
    </source>
</evidence>
<evidence type="ECO:0000256" key="5">
    <source>
        <dbReference type="SAM" id="MobiDB-lite"/>
    </source>
</evidence>
<evidence type="ECO:0000256" key="2">
    <source>
        <dbReference type="ARBA" id="ARBA00023015"/>
    </source>
</evidence>
<evidence type="ECO:0000313" key="8">
    <source>
        <dbReference type="Proteomes" id="UP000188318"/>
    </source>
</evidence>
<dbReference type="OrthoDB" id="295274at2759"/>
<dbReference type="GO" id="GO:0005634">
    <property type="term" value="C:nucleus"/>
    <property type="evidence" value="ECO:0007669"/>
    <property type="project" value="UniProtKB-SubCell"/>
</dbReference>